<keyword evidence="2" id="KW-0472">Membrane</keyword>
<dbReference type="EMBL" id="LSRX01000051">
    <property type="protein sequence ID" value="OLQ11947.1"/>
    <property type="molecule type" value="Genomic_DNA"/>
</dbReference>
<feature type="transmembrane region" description="Helical" evidence="2">
    <location>
        <begin position="659"/>
        <end position="685"/>
    </location>
</feature>
<feature type="transmembrane region" description="Helical" evidence="2">
    <location>
        <begin position="1366"/>
        <end position="1385"/>
    </location>
</feature>
<feature type="transmembrane region" description="Helical" evidence="2">
    <location>
        <begin position="882"/>
        <end position="906"/>
    </location>
</feature>
<comment type="caution">
    <text evidence="3">The sequence shown here is derived from an EMBL/GenBank/DDBJ whole genome shotgun (WGS) entry which is preliminary data.</text>
</comment>
<gene>
    <name evidence="3" type="ORF">AK812_SmicGene4208</name>
</gene>
<keyword evidence="4" id="KW-1185">Reference proteome</keyword>
<feature type="compositionally biased region" description="Basic and acidic residues" evidence="1">
    <location>
        <begin position="1668"/>
        <end position="1680"/>
    </location>
</feature>
<feature type="transmembrane region" description="Helical" evidence="2">
    <location>
        <begin position="720"/>
        <end position="739"/>
    </location>
</feature>
<feature type="region of interest" description="Disordered" evidence="1">
    <location>
        <begin position="1667"/>
        <end position="1701"/>
    </location>
</feature>
<evidence type="ECO:0000256" key="1">
    <source>
        <dbReference type="SAM" id="MobiDB-lite"/>
    </source>
</evidence>
<feature type="transmembrane region" description="Helical" evidence="2">
    <location>
        <begin position="745"/>
        <end position="766"/>
    </location>
</feature>
<sequence length="1867" mass="209590">MARSRSRYTTPEALGLHETVSPDRWCVTRSDLTFLRQELWCAVQCGEIRAVDDSDPFESSDDQYGPNIHTVNRQYIMPVTEEAGKVSWALMRHPDGLDCDLFISHAWQEGVFEFLSKVLHSWPAGSRHVWCCMLANPQNLDISSYLQSPSRSPFARALQASTSVLVVPNRHCSIYTRLWCGYEAYRAHEEEKTIFIARLLGMICGFCSRQINLQPIPLYVVVAAACISANIDHDSCRRILNRIGALAVGILFMDWQTVEFDPDDDGVPAVPPFVAFVEQRLLLFAGLTFFLLLEVDRVNGVAKMEEAKHLSSGFLGSIVQATCSKQADAERIFAEIGQKTADVDYAIHVLLAAGMSSPRLREIARRGVDIRGAGHAEIALPFVALVPLTCVALWSLYCCLFYLRHNIVLRFVPIELIHGITVADRLGLLLLLWRSPRDESEEPFRAPTRMETESDRDTFTTPEALALHESVSPDRWCVTRSDLTFLRQELWCAVQCGEIRAVDDSDPFESSDDQYGPNIHTVNRQYIMPVTEEAGKVSWALMRHPDGLDCDLFISHAWQEGVFEFLSKVLHSWPAGSRHVWCCMLANPQNLDISSFLQSPSSSPFARALQASTSVLVVPNRHCSIYTRLWCGYEAYCAHEEGKTIFIARASNSKQLRGAIIWASLSGLLGVLCGDFDAHLLKILFSLCSRHIKMQSIPLYVVVVAAGISANINQCSFRKLLNRIGALAVGVLFVHWRTAVEEMPAFTAMVEQHLLLIAGWTLFLLLEVDRVNGQTRKEEAKYLSCGFSGSIVRATCSKQADAARIFEEIGEKIVDVDFAIHVLLAAGMSSSTLRDIAHRGIEIQGAGHAEIAFPFVALVPLTCETLWSIYSQFVYGRNGIDLVFVPLWLMLSITVAARLGLLLLLWRSPRDERCFILKMISKTVAVYLVTGCLGMKRLASLPLCGTVLLQLFLARGEEPFRTPMLAETESDRDSFTTPEALALHEAVWRAIQTGDIRPLDDGDPFELSDHRYGPNIYTVNRQYIMPVTQEAGKVSWALMLHPDGLDCDLFISHAWLEGVFEFLSKVLHSWPAGSRHVWCCMLANPQNLDISSYLQSPSRSPFARALQAATCVLVVPNRHCSIYTRLWCGYEAYRAHEEGKTIYIARASNGQQLRDALFWAGFSGACLEHFNIHNVLIFIQPVLLYIVELPHLTTAFVALRLYLLSDLTFFLLLEVDRVNGDANMEEAKQLSCGFSGSIVQASCSREVDAERIFAEIGEKTADVDYAIHVLLSAGMSSPTLRAVAKQSIDIRGAGHAEIAFPFLALVPFTLETAWAIYGDFVDHHNDIYLRVAPFWLIHSITVVARVGLLLLLWRSPRDERCFILKMMSKIVAVYLILYSSLRAVWTSKQSIVVKFQHWFALRRTFWDSDAAGDSKRQRFVSVFNCDAYIVAQDLGHDVLKATAQEAKELYRVGSNVGGVMSRQPGAPKTPGSAPKGNPYKGKGKGKKGSHFQQSTAYLADPEELFDTYEEESVWDPEYEEELVQADDNVTAFLAGTREDATAENIELDVMEAEVVAYFARSNAKGKGSLTAKVMTIRKGRLNRKLLWLWMMKQTTQKLARDSPEDFAEEDEDEELVEDDSFEFLEPPLEGSDSVFGFGLHRGRTFGDVVREYPDLTRRVLQDVPLTQLEEKEKEKEKEEERSEDEESRIIGEPRVEQLESVDPYGHEGIFAVLDEGAGKVHPGEELRRKSSSKKPRKARSSKDRDVDMDDDGDELFFVEDFDLDDSHDFTDFVNLGTPELEKIDPDSFGKEYLEHSLRAADKLMDLLDLGVDPNLPSEITPQYLDMQYSDYVDLPVPTGMARWWHNVLIHRSEEGHGTAVGCGQGLA</sequence>
<dbReference type="Proteomes" id="UP000186817">
    <property type="component" value="Unassembled WGS sequence"/>
</dbReference>
<feature type="compositionally biased region" description="Basic residues" evidence="1">
    <location>
        <begin position="1729"/>
        <end position="1739"/>
    </location>
</feature>
<reference evidence="3 4" key="1">
    <citation type="submission" date="2016-02" db="EMBL/GenBank/DDBJ databases">
        <title>Genome analysis of coral dinoflagellate symbionts highlights evolutionary adaptations to a symbiotic lifestyle.</title>
        <authorList>
            <person name="Aranda M."/>
            <person name="Li Y."/>
            <person name="Liew Y.J."/>
            <person name="Baumgarten S."/>
            <person name="Simakov O."/>
            <person name="Wilson M."/>
            <person name="Piel J."/>
            <person name="Ashoor H."/>
            <person name="Bougouffa S."/>
            <person name="Bajic V.B."/>
            <person name="Ryu T."/>
            <person name="Ravasi T."/>
            <person name="Bayer T."/>
            <person name="Micklem G."/>
            <person name="Kim H."/>
            <person name="Bhak J."/>
            <person name="Lajeunesse T.C."/>
            <person name="Voolstra C.R."/>
        </authorList>
    </citation>
    <scope>NUCLEOTIDE SEQUENCE [LARGE SCALE GENOMIC DNA]</scope>
    <source>
        <strain evidence="3 4">CCMP2467</strain>
    </source>
</reference>
<feature type="transmembrane region" description="Helical" evidence="2">
    <location>
        <begin position="1332"/>
        <end position="1354"/>
    </location>
</feature>
<feature type="transmembrane region" description="Helical" evidence="2">
    <location>
        <begin position="697"/>
        <end position="713"/>
    </location>
</feature>
<feature type="transmembrane region" description="Helical" evidence="2">
    <location>
        <begin position="1296"/>
        <end position="1317"/>
    </location>
</feature>
<organism evidence="3 4">
    <name type="scientific">Symbiodinium microadriaticum</name>
    <name type="common">Dinoflagellate</name>
    <name type="synonym">Zooxanthella microadriatica</name>
    <dbReference type="NCBI Taxonomy" id="2951"/>
    <lineage>
        <taxon>Eukaryota</taxon>
        <taxon>Sar</taxon>
        <taxon>Alveolata</taxon>
        <taxon>Dinophyceae</taxon>
        <taxon>Suessiales</taxon>
        <taxon>Symbiodiniaceae</taxon>
        <taxon>Symbiodinium</taxon>
    </lineage>
</organism>
<feature type="compositionally biased region" description="Basic and acidic residues" evidence="1">
    <location>
        <begin position="1687"/>
        <end position="1697"/>
    </location>
</feature>
<evidence type="ECO:0000313" key="4">
    <source>
        <dbReference type="Proteomes" id="UP000186817"/>
    </source>
</evidence>
<keyword evidence="2" id="KW-1133">Transmembrane helix</keyword>
<protein>
    <submittedName>
        <fullName evidence="3">Uncharacterized protein</fullName>
    </submittedName>
</protein>
<keyword evidence="2" id="KW-0812">Transmembrane</keyword>
<feature type="transmembrane region" description="Helical" evidence="2">
    <location>
        <begin position="378"/>
        <end position="404"/>
    </location>
</feature>
<accession>A0A1Q9EWX8</accession>
<evidence type="ECO:0000256" key="2">
    <source>
        <dbReference type="SAM" id="Phobius"/>
    </source>
</evidence>
<evidence type="ECO:0000313" key="3">
    <source>
        <dbReference type="EMBL" id="OLQ11947.1"/>
    </source>
</evidence>
<name>A0A1Q9EWX8_SYMMI</name>
<dbReference type="OrthoDB" id="440149at2759"/>
<feature type="region of interest" description="Disordered" evidence="1">
    <location>
        <begin position="1458"/>
        <end position="1491"/>
    </location>
</feature>
<proteinExistence type="predicted"/>
<feature type="transmembrane region" description="Helical" evidence="2">
    <location>
        <begin position="851"/>
        <end position="870"/>
    </location>
</feature>
<feature type="region of interest" description="Disordered" evidence="1">
    <location>
        <begin position="1720"/>
        <end position="1749"/>
    </location>
</feature>